<accession>A0A2P2MA93</accession>
<evidence type="ECO:0000256" key="5">
    <source>
        <dbReference type="ARBA" id="ARBA00023136"/>
    </source>
</evidence>
<feature type="transmembrane region" description="Helical" evidence="6">
    <location>
        <begin position="88"/>
        <end position="109"/>
    </location>
</feature>
<protein>
    <submittedName>
        <fullName evidence="7">Protein DETOXIFICATION Multidrug and toxic compound extrusion protein</fullName>
    </submittedName>
</protein>
<dbReference type="EMBL" id="GGEC01046635">
    <property type="protein sequence ID" value="MBX27119.1"/>
    <property type="molecule type" value="Transcribed_RNA"/>
</dbReference>
<dbReference type="GO" id="GO:0015297">
    <property type="term" value="F:antiporter activity"/>
    <property type="evidence" value="ECO:0007669"/>
    <property type="project" value="InterPro"/>
</dbReference>
<dbReference type="CDD" id="cd13132">
    <property type="entry name" value="MATE_eukaryotic"/>
    <property type="match status" value="1"/>
</dbReference>
<dbReference type="Pfam" id="PF01554">
    <property type="entry name" value="MatE"/>
    <property type="match status" value="1"/>
</dbReference>
<name>A0A2P2MA93_RHIMU</name>
<feature type="transmembrane region" description="Helical" evidence="6">
    <location>
        <begin position="227"/>
        <end position="246"/>
    </location>
</feature>
<evidence type="ECO:0000256" key="4">
    <source>
        <dbReference type="ARBA" id="ARBA00022989"/>
    </source>
</evidence>
<dbReference type="GO" id="GO:1990961">
    <property type="term" value="P:xenobiotic detoxification by transmembrane export across the plasma membrane"/>
    <property type="evidence" value="ECO:0007669"/>
    <property type="project" value="InterPro"/>
</dbReference>
<keyword evidence="3 6" id="KW-0812">Transmembrane</keyword>
<evidence type="ECO:0000256" key="2">
    <source>
        <dbReference type="ARBA" id="ARBA00010199"/>
    </source>
</evidence>
<sequence length="332" mass="36295">MQSTPTSSSSDYANAPLLEGVCGGQERGGWWERNTRKVLDGEEAKTQILFALPMIFTNAFYYLVTLVSVMFAGHLGQLQLAGANLANAWYFATGVSLMAGLSGALETLCGQAFGAKRYRILGAYLQASCIISILFCIILSIFWFYTEPMMILLHQEPQIAKAAALYLTYLIPGVFAYGLLQNILRFLQTQSAVLPLVAFSGIPLCIHVGLTYALVNWTALGFKGAPLAASITLWVSTIMLAMYVILAKRFKHTWDGFSFESFSYFLTNLKLALPSAAMVCMESWAFEGLVLVAGIMPNAEITTSLTAMCVNTESVAYMGAFGLSAAVRLYWK</sequence>
<dbReference type="InterPro" id="IPR002528">
    <property type="entry name" value="MATE_fam"/>
</dbReference>
<evidence type="ECO:0000256" key="1">
    <source>
        <dbReference type="ARBA" id="ARBA00004141"/>
    </source>
</evidence>
<feature type="transmembrane region" description="Helical" evidence="6">
    <location>
        <begin position="59"/>
        <end position="76"/>
    </location>
</feature>
<dbReference type="GO" id="GO:0042910">
    <property type="term" value="F:xenobiotic transmembrane transporter activity"/>
    <property type="evidence" value="ECO:0007669"/>
    <property type="project" value="InterPro"/>
</dbReference>
<feature type="transmembrane region" description="Helical" evidence="6">
    <location>
        <begin position="158"/>
        <end position="180"/>
    </location>
</feature>
<reference evidence="7" key="1">
    <citation type="submission" date="2018-02" db="EMBL/GenBank/DDBJ databases">
        <title>Rhizophora mucronata_Transcriptome.</title>
        <authorList>
            <person name="Meera S.P."/>
            <person name="Sreeshan A."/>
            <person name="Augustine A."/>
        </authorList>
    </citation>
    <scope>NUCLEOTIDE SEQUENCE</scope>
    <source>
        <tissue evidence="7">Leaf</tissue>
    </source>
</reference>
<feature type="transmembrane region" description="Helical" evidence="6">
    <location>
        <begin position="121"/>
        <end position="146"/>
    </location>
</feature>
<dbReference type="NCBIfam" id="TIGR00797">
    <property type="entry name" value="matE"/>
    <property type="match status" value="1"/>
</dbReference>
<comment type="subcellular location">
    <subcellularLocation>
        <location evidence="1">Membrane</location>
        <topology evidence="1">Multi-pass membrane protein</topology>
    </subcellularLocation>
</comment>
<dbReference type="PANTHER" id="PTHR11206">
    <property type="entry name" value="MULTIDRUG RESISTANCE PROTEIN"/>
    <property type="match status" value="1"/>
</dbReference>
<comment type="similarity">
    <text evidence="2">Belongs to the multi antimicrobial extrusion (MATE) (TC 2.A.66.1) family.</text>
</comment>
<evidence type="ECO:0000256" key="3">
    <source>
        <dbReference type="ARBA" id="ARBA00022692"/>
    </source>
</evidence>
<evidence type="ECO:0000256" key="6">
    <source>
        <dbReference type="SAM" id="Phobius"/>
    </source>
</evidence>
<dbReference type="InterPro" id="IPR045069">
    <property type="entry name" value="MATE_euk"/>
</dbReference>
<dbReference type="AlphaFoldDB" id="A0A2P2MA93"/>
<evidence type="ECO:0000313" key="7">
    <source>
        <dbReference type="EMBL" id="MBX27119.1"/>
    </source>
</evidence>
<feature type="transmembrane region" description="Helical" evidence="6">
    <location>
        <begin position="192"/>
        <end position="215"/>
    </location>
</feature>
<keyword evidence="5 6" id="KW-0472">Membrane</keyword>
<organism evidence="7">
    <name type="scientific">Rhizophora mucronata</name>
    <name type="common">Asiatic mangrove</name>
    <dbReference type="NCBI Taxonomy" id="61149"/>
    <lineage>
        <taxon>Eukaryota</taxon>
        <taxon>Viridiplantae</taxon>
        <taxon>Streptophyta</taxon>
        <taxon>Embryophyta</taxon>
        <taxon>Tracheophyta</taxon>
        <taxon>Spermatophyta</taxon>
        <taxon>Magnoliopsida</taxon>
        <taxon>eudicotyledons</taxon>
        <taxon>Gunneridae</taxon>
        <taxon>Pentapetalae</taxon>
        <taxon>rosids</taxon>
        <taxon>fabids</taxon>
        <taxon>Malpighiales</taxon>
        <taxon>Rhizophoraceae</taxon>
        <taxon>Rhizophora</taxon>
    </lineage>
</organism>
<keyword evidence="4 6" id="KW-1133">Transmembrane helix</keyword>
<dbReference type="GO" id="GO:0016020">
    <property type="term" value="C:membrane"/>
    <property type="evidence" value="ECO:0007669"/>
    <property type="project" value="UniProtKB-SubCell"/>
</dbReference>
<proteinExistence type="inferred from homology"/>